<evidence type="ECO:0000313" key="2">
    <source>
        <dbReference type="Proteomes" id="UP000217334"/>
    </source>
</evidence>
<protein>
    <submittedName>
        <fullName evidence="1">DNA primase</fullName>
    </submittedName>
</protein>
<accession>A0A250F447</accession>
<dbReference type="SUPFAM" id="SSF57783">
    <property type="entry name" value="Zinc beta-ribbon"/>
    <property type="match status" value="1"/>
</dbReference>
<dbReference type="Gene3D" id="3.90.580.10">
    <property type="entry name" value="Zinc finger, CHC2-type domain"/>
    <property type="match status" value="1"/>
</dbReference>
<sequence length="282" mass="33219">MNCKQANIQISIRNVLESFSLFPSKDNSKTAFYFAFDREEKTPSLFVNFVKNIAFDFGTGKKYDIVSLVQGIKLCSVSEALEYLSQFDFSFQQQICNITKDESKYEILSISEVKHNALIQYLKERRIKNNIHILKEIHYKISNKKYFGIGFKNDANGYEVRNKYSKICIGRKDITTIKNKSNNLRIFEGFMDYLSFIEMKKTLEEQLSDYVILNSVSMIFKLKKIIENYEKIELYFDNDEAGNRATNEVKQLNPYVEDNRILYQNYKDLNDFIMGKISLLRY</sequence>
<dbReference type="InterPro" id="IPR036977">
    <property type="entry name" value="DNA_primase_Znf_CHC2"/>
</dbReference>
<dbReference type="GO" id="GO:0008270">
    <property type="term" value="F:zinc ion binding"/>
    <property type="evidence" value="ECO:0007669"/>
    <property type="project" value="InterPro"/>
</dbReference>
<dbReference type="Proteomes" id="UP000217334">
    <property type="component" value="Chromosome"/>
</dbReference>
<dbReference type="AlphaFoldDB" id="A0A250F447"/>
<reference evidence="2" key="1">
    <citation type="submission" date="2017-06" db="EMBL/GenBank/DDBJ databases">
        <title>Capnocytophaga spp. assemblies.</title>
        <authorList>
            <person name="Gulvik C.A."/>
        </authorList>
    </citation>
    <scope>NUCLEOTIDE SEQUENCE [LARGE SCALE GENOMIC DNA]</scope>
    <source>
        <strain evidence="2">H4486</strain>
    </source>
</reference>
<dbReference type="EMBL" id="CP022383">
    <property type="protein sequence ID" value="ATA78746.1"/>
    <property type="molecule type" value="Genomic_DNA"/>
</dbReference>
<dbReference type="SUPFAM" id="SSF56731">
    <property type="entry name" value="DNA primase core"/>
    <property type="match status" value="1"/>
</dbReference>
<gene>
    <name evidence="1" type="ORF">CGC59_03205</name>
</gene>
<dbReference type="Pfam" id="PF13155">
    <property type="entry name" value="Toprim_2"/>
    <property type="match status" value="1"/>
</dbReference>
<dbReference type="GO" id="GO:0003677">
    <property type="term" value="F:DNA binding"/>
    <property type="evidence" value="ECO:0007669"/>
    <property type="project" value="InterPro"/>
</dbReference>
<dbReference type="GO" id="GO:0006260">
    <property type="term" value="P:DNA replication"/>
    <property type="evidence" value="ECO:0007669"/>
    <property type="project" value="InterPro"/>
</dbReference>
<proteinExistence type="predicted"/>
<dbReference type="RefSeq" id="WP_095900857.1">
    <property type="nucleotide sequence ID" value="NZ_CP022383.1"/>
</dbReference>
<name>A0A250F447_CAPSP</name>
<evidence type="ECO:0000313" key="1">
    <source>
        <dbReference type="EMBL" id="ATA78746.1"/>
    </source>
</evidence>
<dbReference type="Gene3D" id="3.40.1360.10">
    <property type="match status" value="1"/>
</dbReference>
<organism evidence="1 2">
    <name type="scientific">Capnocytophaga sputigena</name>
    <dbReference type="NCBI Taxonomy" id="1019"/>
    <lineage>
        <taxon>Bacteria</taxon>
        <taxon>Pseudomonadati</taxon>
        <taxon>Bacteroidota</taxon>
        <taxon>Flavobacteriia</taxon>
        <taxon>Flavobacteriales</taxon>
        <taxon>Flavobacteriaceae</taxon>
        <taxon>Capnocytophaga</taxon>
    </lineage>
</organism>